<name>A0ABN9M1P8_9NEOB</name>
<evidence type="ECO:0000313" key="4">
    <source>
        <dbReference type="Proteomes" id="UP001176940"/>
    </source>
</evidence>
<gene>
    <name evidence="3" type="ORF">RIMI_LOCUS15613608</name>
</gene>
<dbReference type="Pfam" id="PF00248">
    <property type="entry name" value="Aldo_ket_red"/>
    <property type="match status" value="1"/>
</dbReference>
<feature type="domain" description="NADP-dependent oxidoreductase" evidence="2">
    <location>
        <begin position="4"/>
        <end position="87"/>
    </location>
</feature>
<dbReference type="PANTHER" id="PTHR11732">
    <property type="entry name" value="ALDO/KETO REDUCTASE"/>
    <property type="match status" value="1"/>
</dbReference>
<sequence>MGTVKREDIFTLGKLWGNNHTPERVQLGLEKSLKDLQLDYMDLFLIHHPVEFKPEMIPFPQMKMGGKWFFITQISERTWKAMEALQRRRPRPIHRESPILTTGNWS</sequence>
<evidence type="ECO:0000256" key="1">
    <source>
        <dbReference type="SAM" id="MobiDB-lite"/>
    </source>
</evidence>
<proteinExistence type="predicted"/>
<dbReference type="Gene3D" id="3.20.20.100">
    <property type="entry name" value="NADP-dependent oxidoreductase domain"/>
    <property type="match status" value="1"/>
</dbReference>
<reference evidence="3" key="1">
    <citation type="submission" date="2023-07" db="EMBL/GenBank/DDBJ databases">
        <authorList>
            <person name="Stuckert A."/>
        </authorList>
    </citation>
    <scope>NUCLEOTIDE SEQUENCE</scope>
</reference>
<dbReference type="SUPFAM" id="SSF51430">
    <property type="entry name" value="NAD(P)-linked oxidoreductase"/>
    <property type="match status" value="1"/>
</dbReference>
<dbReference type="Proteomes" id="UP001176940">
    <property type="component" value="Unassembled WGS sequence"/>
</dbReference>
<feature type="region of interest" description="Disordered" evidence="1">
    <location>
        <begin position="86"/>
        <end position="106"/>
    </location>
</feature>
<comment type="caution">
    <text evidence="3">The sequence shown here is derived from an EMBL/GenBank/DDBJ whole genome shotgun (WGS) entry which is preliminary data.</text>
</comment>
<keyword evidence="4" id="KW-1185">Reference proteome</keyword>
<protein>
    <recommendedName>
        <fullName evidence="2">NADP-dependent oxidoreductase domain-containing protein</fullName>
    </recommendedName>
</protein>
<dbReference type="InterPro" id="IPR036812">
    <property type="entry name" value="NAD(P)_OxRdtase_dom_sf"/>
</dbReference>
<dbReference type="EMBL" id="CAUEEQ010042276">
    <property type="protein sequence ID" value="CAJ0956608.1"/>
    <property type="molecule type" value="Genomic_DNA"/>
</dbReference>
<dbReference type="InterPro" id="IPR020471">
    <property type="entry name" value="AKR"/>
</dbReference>
<dbReference type="InterPro" id="IPR023210">
    <property type="entry name" value="NADP_OxRdtase_dom"/>
</dbReference>
<evidence type="ECO:0000259" key="2">
    <source>
        <dbReference type="Pfam" id="PF00248"/>
    </source>
</evidence>
<organism evidence="3 4">
    <name type="scientific">Ranitomeya imitator</name>
    <name type="common">mimic poison frog</name>
    <dbReference type="NCBI Taxonomy" id="111125"/>
    <lineage>
        <taxon>Eukaryota</taxon>
        <taxon>Metazoa</taxon>
        <taxon>Chordata</taxon>
        <taxon>Craniata</taxon>
        <taxon>Vertebrata</taxon>
        <taxon>Euteleostomi</taxon>
        <taxon>Amphibia</taxon>
        <taxon>Batrachia</taxon>
        <taxon>Anura</taxon>
        <taxon>Neobatrachia</taxon>
        <taxon>Hyloidea</taxon>
        <taxon>Dendrobatidae</taxon>
        <taxon>Dendrobatinae</taxon>
        <taxon>Ranitomeya</taxon>
    </lineage>
</organism>
<evidence type="ECO:0000313" key="3">
    <source>
        <dbReference type="EMBL" id="CAJ0956608.1"/>
    </source>
</evidence>
<accession>A0ABN9M1P8</accession>